<dbReference type="EMBL" id="MT141542">
    <property type="protein sequence ID" value="QJA65687.1"/>
    <property type="molecule type" value="Genomic_DNA"/>
</dbReference>
<dbReference type="Pfam" id="PF05119">
    <property type="entry name" value="Terminase_4"/>
    <property type="match status" value="1"/>
</dbReference>
<accession>A0A6M3J9H8</accession>
<reference evidence="2" key="1">
    <citation type="submission" date="2020-03" db="EMBL/GenBank/DDBJ databases">
        <title>The deep terrestrial virosphere.</title>
        <authorList>
            <person name="Holmfeldt K."/>
            <person name="Nilsson E."/>
            <person name="Simone D."/>
            <person name="Lopez-Fernandez M."/>
            <person name="Wu X."/>
            <person name="de Brujin I."/>
            <person name="Lundin D."/>
            <person name="Andersson A."/>
            <person name="Bertilsson S."/>
            <person name="Dopson M."/>
        </authorList>
    </citation>
    <scope>NUCLEOTIDE SEQUENCE</scope>
    <source>
        <strain evidence="2">MM415B00382</strain>
    </source>
</reference>
<feature type="region of interest" description="Disordered" evidence="1">
    <location>
        <begin position="1"/>
        <end position="42"/>
    </location>
</feature>
<feature type="compositionally biased region" description="Gly residues" evidence="1">
    <location>
        <begin position="1"/>
        <end position="10"/>
    </location>
</feature>
<protein>
    <submittedName>
        <fullName evidence="2">Putative terminase</fullName>
    </submittedName>
</protein>
<organism evidence="2">
    <name type="scientific">viral metagenome</name>
    <dbReference type="NCBI Taxonomy" id="1070528"/>
    <lineage>
        <taxon>unclassified sequences</taxon>
        <taxon>metagenomes</taxon>
        <taxon>organismal metagenomes</taxon>
    </lineage>
</organism>
<sequence length="176" mass="19544">MGGTGSGGRSRGQKTVAQREQDGSRKRPWHFKQPEPLPGEPTCPAWLTDDERTWWLELAGTLREQQRLTRDTVYWLNAAAAAMVVMLRWRAMAAESPLVFDKVSVDGAGVEHVEPKAHPAHLKYSAAIEGVRKLLAEAGLTPVSMSRVKMPAQRPKEPDALEALQQQGQTGIWRVK</sequence>
<dbReference type="AlphaFoldDB" id="A0A6M3J9H8"/>
<gene>
    <name evidence="2" type="ORF">MM415B00382_0077</name>
</gene>
<evidence type="ECO:0000256" key="1">
    <source>
        <dbReference type="SAM" id="MobiDB-lite"/>
    </source>
</evidence>
<dbReference type="InterPro" id="IPR006448">
    <property type="entry name" value="Phage_term_ssu_P27"/>
</dbReference>
<evidence type="ECO:0000313" key="2">
    <source>
        <dbReference type="EMBL" id="QJA65687.1"/>
    </source>
</evidence>
<name>A0A6M3J9H8_9ZZZZ</name>
<proteinExistence type="predicted"/>